<evidence type="ECO:0008006" key="3">
    <source>
        <dbReference type="Google" id="ProtNLM"/>
    </source>
</evidence>
<dbReference type="eggNOG" id="COG3170">
    <property type="taxonomic scope" value="Bacteria"/>
</dbReference>
<proteinExistence type="predicted"/>
<dbReference type="HOGENOM" id="CLU_400495_0_0_4"/>
<reference evidence="2" key="2">
    <citation type="submission" date="2009-09" db="EMBL/GenBank/DDBJ databases">
        <title>Complete sequence of chromosome of Candidatus Accumulibacter phosphatis clade IIA str. UW-1.</title>
        <authorList>
            <consortium name="US DOE Joint Genome Institute"/>
            <person name="Martin H.G."/>
            <person name="Ivanova N."/>
            <person name="Kunin V."/>
            <person name="Warnecke F."/>
            <person name="Barry K."/>
            <person name="He S."/>
            <person name="Salamov A."/>
            <person name="Szeto E."/>
            <person name="Dalin E."/>
            <person name="Pangilinan J.L."/>
            <person name="Lapidus A."/>
            <person name="Lowry S."/>
            <person name="Kyrpides N.C."/>
            <person name="McMahon K.D."/>
            <person name="Hugenholtz P."/>
        </authorList>
    </citation>
    <scope>NUCLEOTIDE SEQUENCE [LARGE SCALE GENOMIC DNA]</scope>
    <source>
        <strain evidence="2">UW-1</strain>
    </source>
</reference>
<sequence>MSKPIQPPQPAAHDRDALLRAGRDLFQKRLTEIVRQSGVRLPAALDAFGREIGEAHDELAAARQLDGFDQAADLTASRLTLLGDDDLELDIRVREVAAHLREAGGRDLWRTQLRYRTLLRRPLMNEDAHPIGPDVICLGLWALCAQCGGTLEQRLALLDRLEPDICQQVAVIYREIDELLAAAGVDPAPGQTPPAATRSGSGDAADDGQGPVDPLSALQQVMRQQHDGDLPVAFGNLRGHAQATSANPTLDAAAMVMLKHLFERLTALEARSPTAIADSAALESPSPPALHALKAKDLDLPLGMPEAITLDTLGLIFEAIFDSAELPDTVKAAIARLQIPLLKLAIVDSSLFANSRHPARLLINRMARAAVGLPRAAGWEHPVCHRIGSVSAAVRERLAEKGAVLDSYLAELDVLIGERDQAIRLQADRHVPVVEAHEKRQYAEQLARTWLRGSLPRARSPEVASFLDRYWFRVMVAAAMEGGGEGKRWQEDDATGDELIWSVLPKQSAEERKRLASLASSLIRRIGAGLDAIGVSSTERAPFLNTLFDLQTAALRSQSQPAAPPAETPGSDSQADRSTNLAFKAGPCLLEDEGQRIHYLVLGATAEARKRAAAENWQVGDWLRFWTSEQEPLCGLCCWQSPSSGTALLLNPDWGYAVAVSPSALDQQLSAGRAQIVSRLAVFDAAAERALSLLQRS</sequence>
<name>C7RMW8_ACCRE</name>
<dbReference type="EMBL" id="CP001715">
    <property type="protein sequence ID" value="ACV35335.1"/>
    <property type="molecule type" value="Genomic_DNA"/>
</dbReference>
<dbReference type="InterPro" id="IPR012434">
    <property type="entry name" value="DUF1631"/>
</dbReference>
<dbReference type="KEGG" id="app:CAP2UW1_2039"/>
<evidence type="ECO:0000313" key="2">
    <source>
        <dbReference type="EMBL" id="ACV35335.1"/>
    </source>
</evidence>
<protein>
    <recommendedName>
        <fullName evidence="3">DUF1631 domain-containing protein</fullName>
    </recommendedName>
</protein>
<feature type="region of interest" description="Disordered" evidence="1">
    <location>
        <begin position="184"/>
        <end position="213"/>
    </location>
</feature>
<dbReference type="Pfam" id="PF07793">
    <property type="entry name" value="DUF1631"/>
    <property type="match status" value="1"/>
</dbReference>
<feature type="region of interest" description="Disordered" evidence="1">
    <location>
        <begin position="558"/>
        <end position="577"/>
    </location>
</feature>
<organism evidence="2">
    <name type="scientific">Accumulibacter regalis</name>
    <dbReference type="NCBI Taxonomy" id="522306"/>
    <lineage>
        <taxon>Bacteria</taxon>
        <taxon>Pseudomonadati</taxon>
        <taxon>Pseudomonadota</taxon>
        <taxon>Betaproteobacteria</taxon>
        <taxon>Candidatus Accumulibacter</taxon>
    </lineage>
</organism>
<reference evidence="2" key="1">
    <citation type="submission" date="2009-08" db="EMBL/GenBank/DDBJ databases">
        <authorList>
            <consortium name="US DOE Joint Genome Institute"/>
            <person name="Lucas S."/>
            <person name="Copeland A."/>
            <person name="Lapidus A."/>
            <person name="Glavina del Rio T."/>
            <person name="Dalin E."/>
            <person name="Tice H."/>
            <person name="Bruce D."/>
            <person name="Barry K."/>
            <person name="Pitluck S."/>
            <person name="Lowry S."/>
            <person name="Larimer F."/>
            <person name="Land M."/>
            <person name="Hauser L."/>
            <person name="Kyrpides N."/>
            <person name="Ivanova N."/>
            <person name="McMahon K.D."/>
            <person name="Hugenholtz P."/>
        </authorList>
    </citation>
    <scope>NUCLEOTIDE SEQUENCE</scope>
    <source>
        <strain evidence="2">UW-1</strain>
    </source>
</reference>
<dbReference type="OrthoDB" id="6188167at2"/>
<evidence type="ECO:0000256" key="1">
    <source>
        <dbReference type="SAM" id="MobiDB-lite"/>
    </source>
</evidence>
<gene>
    <name evidence="2" type="ordered locus">CAP2UW1_2039</name>
</gene>
<dbReference type="STRING" id="522306.CAP2UW1_2039"/>
<accession>C7RMW8</accession>
<dbReference type="AlphaFoldDB" id="C7RMW8"/>